<feature type="compositionally biased region" description="Low complexity" evidence="3">
    <location>
        <begin position="557"/>
        <end position="579"/>
    </location>
</feature>
<evidence type="ECO:0000259" key="4">
    <source>
        <dbReference type="SMART" id="SM00322"/>
    </source>
</evidence>
<accession>A0A0X3Q894</accession>
<dbReference type="GO" id="GO:0003723">
    <property type="term" value="F:RNA binding"/>
    <property type="evidence" value="ECO:0007669"/>
    <property type="project" value="UniProtKB-UniRule"/>
</dbReference>
<dbReference type="InterPro" id="IPR047276">
    <property type="entry name" value="KH-I_NOVA_rpt2"/>
</dbReference>
<feature type="compositionally biased region" description="Basic and acidic residues" evidence="3">
    <location>
        <begin position="8"/>
        <end position="26"/>
    </location>
</feature>
<gene>
    <name evidence="5" type="primary">NOVA1</name>
    <name evidence="5" type="ORF">TR114832</name>
</gene>
<feature type="region of interest" description="Disordered" evidence="3">
    <location>
        <begin position="1"/>
        <end position="37"/>
    </location>
</feature>
<dbReference type="InterPro" id="IPR004088">
    <property type="entry name" value="KH_dom_type_1"/>
</dbReference>
<evidence type="ECO:0000256" key="1">
    <source>
        <dbReference type="ARBA" id="ARBA00022737"/>
    </source>
</evidence>
<feature type="compositionally biased region" description="Gly residues" evidence="3">
    <location>
        <begin position="295"/>
        <end position="304"/>
    </location>
</feature>
<keyword evidence="2" id="KW-0694">RNA-binding</keyword>
<proteinExistence type="predicted"/>
<dbReference type="SUPFAM" id="SSF54791">
    <property type="entry name" value="Eukaryotic type KH-domain (KH-domain type I)"/>
    <property type="match status" value="2"/>
</dbReference>
<organism evidence="5">
    <name type="scientific">Schistocephalus solidus</name>
    <name type="common">Tapeworm</name>
    <dbReference type="NCBI Taxonomy" id="70667"/>
    <lineage>
        <taxon>Eukaryota</taxon>
        <taxon>Metazoa</taxon>
        <taxon>Spiralia</taxon>
        <taxon>Lophotrochozoa</taxon>
        <taxon>Platyhelminthes</taxon>
        <taxon>Cestoda</taxon>
        <taxon>Eucestoda</taxon>
        <taxon>Diphyllobothriidea</taxon>
        <taxon>Diphyllobothriidae</taxon>
        <taxon>Schistocephalus</taxon>
    </lineage>
</organism>
<keyword evidence="1" id="KW-0677">Repeat</keyword>
<name>A0A0X3Q894_SCHSO</name>
<sequence length="674" mass="68061">MTGVGESESPKVSEKESKIENAEGVRNDNSLSRDFASKKQSKSNAHLKILVPSIAAGAIIGKCGEAITQIQNSTGAKVKMSKANDFYPGTNERVCLIIGSTDAILQVYSYISEKIFEKPEALPRLNSDGRIPYERHKQVKILVPNSTAGMIIGKGGSFIKEIKDQTGAFIQVSQKSKEMSLAERCITVGGELSQTRETMRLLLMKIAEDPQSSSCPNISYMDVAGPVASAYPTGSPYAICVPPPHSISCSPPGRAAAFLHSHGAHFPGGGDATTGAAGGGFGGGFCPQPHQRGGTSTGGGGGGFHSHSPGAGGPIAFTMGPLPVASPKGGLSPGSAVYEPCGQLGSPTLGTDNAGRLIGQTLATRCGRNGVASSACLPGTSGCLTNRCSTAGAGASANHQSLLGAASNLWFSNPCSTTLCSPTRSIASLSGNATGPSAATVNQDAIRASLQGAGFTEDAAEEIAHAIQVLNVYGFLSSPGGSGGGGVPTPLQNNRTVAVATRCGSTGGDSSVNATGGGDSSSVNVFKTIVDGNAPPPQRYLSGTADVGSGESHCVIGPSQQRSSSASSPSLSRARSSQQQQSGLGLAALLGESVGLRASTASAGAGYPCASALPEEIMVTPAVRSSSSTGFYPSTASVHRPSSARPALTASQNDIAAMALVTTTTVSNNLRKGT</sequence>
<dbReference type="SMART" id="SM00322">
    <property type="entry name" value="KH"/>
    <property type="match status" value="2"/>
</dbReference>
<dbReference type="InterPro" id="IPR004087">
    <property type="entry name" value="KH_dom"/>
</dbReference>
<dbReference type="CDD" id="cd22436">
    <property type="entry name" value="KH-I_NOVA_rpt2"/>
    <property type="match status" value="1"/>
</dbReference>
<dbReference type="CDD" id="cd22435">
    <property type="entry name" value="KH-I_NOVA_rpt1"/>
    <property type="match status" value="1"/>
</dbReference>
<evidence type="ECO:0000313" key="5">
    <source>
        <dbReference type="EMBL" id="JAP55436.1"/>
    </source>
</evidence>
<evidence type="ECO:0000256" key="3">
    <source>
        <dbReference type="SAM" id="MobiDB-lite"/>
    </source>
</evidence>
<dbReference type="EMBL" id="GEEE01007789">
    <property type="protein sequence ID" value="JAP55436.1"/>
    <property type="molecule type" value="Transcribed_RNA"/>
</dbReference>
<dbReference type="AlphaFoldDB" id="A0A0X3Q894"/>
<dbReference type="InterPro" id="IPR047275">
    <property type="entry name" value="KH-I_NOVA_rpt1"/>
</dbReference>
<evidence type="ECO:0000256" key="2">
    <source>
        <dbReference type="PROSITE-ProRule" id="PRU00117"/>
    </source>
</evidence>
<dbReference type="PANTHER" id="PTHR10288">
    <property type="entry name" value="KH DOMAIN CONTAINING RNA BINDING PROTEIN"/>
    <property type="match status" value="1"/>
</dbReference>
<dbReference type="PROSITE" id="PS50084">
    <property type="entry name" value="KH_TYPE_1"/>
    <property type="match status" value="2"/>
</dbReference>
<dbReference type="Gene3D" id="3.30.1370.10">
    <property type="entry name" value="K Homology domain, type 1"/>
    <property type="match status" value="2"/>
</dbReference>
<feature type="domain" description="K Homology" evidence="4">
    <location>
        <begin position="43"/>
        <end position="116"/>
    </location>
</feature>
<dbReference type="Pfam" id="PF00013">
    <property type="entry name" value="KH_1"/>
    <property type="match status" value="2"/>
</dbReference>
<feature type="region of interest" description="Disordered" evidence="3">
    <location>
        <begin position="287"/>
        <end position="312"/>
    </location>
</feature>
<feature type="domain" description="K Homology" evidence="4">
    <location>
        <begin position="135"/>
        <end position="207"/>
    </location>
</feature>
<feature type="region of interest" description="Disordered" evidence="3">
    <location>
        <begin position="534"/>
        <end position="579"/>
    </location>
</feature>
<reference evidence="5" key="1">
    <citation type="submission" date="2016-01" db="EMBL/GenBank/DDBJ databases">
        <title>Reference transcriptome for the parasite Schistocephalus solidus: insights into the molecular evolution of parasitism.</title>
        <authorList>
            <person name="Hebert F.O."/>
            <person name="Grambauer S."/>
            <person name="Barber I."/>
            <person name="Landry C.R."/>
            <person name="Aubin-Horth N."/>
        </authorList>
    </citation>
    <scope>NUCLEOTIDE SEQUENCE</scope>
</reference>
<dbReference type="InterPro" id="IPR036612">
    <property type="entry name" value="KH_dom_type_1_sf"/>
</dbReference>
<protein>
    <submittedName>
        <fullName evidence="5">RNA-binding protein Nova-1</fullName>
    </submittedName>
</protein>